<dbReference type="EMBL" id="CM042884">
    <property type="protein sequence ID" value="KAI4370694.1"/>
    <property type="molecule type" value="Genomic_DNA"/>
</dbReference>
<organism evidence="1 2">
    <name type="scientific">Melastoma candidum</name>
    <dbReference type="NCBI Taxonomy" id="119954"/>
    <lineage>
        <taxon>Eukaryota</taxon>
        <taxon>Viridiplantae</taxon>
        <taxon>Streptophyta</taxon>
        <taxon>Embryophyta</taxon>
        <taxon>Tracheophyta</taxon>
        <taxon>Spermatophyta</taxon>
        <taxon>Magnoliopsida</taxon>
        <taxon>eudicotyledons</taxon>
        <taxon>Gunneridae</taxon>
        <taxon>Pentapetalae</taxon>
        <taxon>rosids</taxon>
        <taxon>malvids</taxon>
        <taxon>Myrtales</taxon>
        <taxon>Melastomataceae</taxon>
        <taxon>Melastomatoideae</taxon>
        <taxon>Melastomateae</taxon>
        <taxon>Melastoma</taxon>
    </lineage>
</organism>
<name>A0ACB9QVU0_9MYRT</name>
<evidence type="ECO:0000313" key="1">
    <source>
        <dbReference type="EMBL" id="KAI4370694.1"/>
    </source>
</evidence>
<dbReference type="Proteomes" id="UP001057402">
    <property type="component" value="Chromosome 5"/>
</dbReference>
<sequence length="70" mass="7908">MFDSTGTAFSGVMKGAAEFPVHRSVSSGMKDPPSRFHREFIKSLFSFYEEDQAQITRLTDLKVGDFGLDW</sequence>
<proteinExistence type="predicted"/>
<comment type="caution">
    <text evidence="1">The sequence shown here is derived from an EMBL/GenBank/DDBJ whole genome shotgun (WGS) entry which is preliminary data.</text>
</comment>
<evidence type="ECO:0000313" key="2">
    <source>
        <dbReference type="Proteomes" id="UP001057402"/>
    </source>
</evidence>
<accession>A0ACB9QVU0</accession>
<keyword evidence="2" id="KW-1185">Reference proteome</keyword>
<protein>
    <submittedName>
        <fullName evidence="1">Uncharacterized protein</fullName>
    </submittedName>
</protein>
<reference evidence="2" key="1">
    <citation type="journal article" date="2023" name="Front. Plant Sci.">
        <title>Chromosomal-level genome assembly of Melastoma candidum provides insights into trichome evolution.</title>
        <authorList>
            <person name="Zhong Y."/>
            <person name="Wu W."/>
            <person name="Sun C."/>
            <person name="Zou P."/>
            <person name="Liu Y."/>
            <person name="Dai S."/>
            <person name="Zhou R."/>
        </authorList>
    </citation>
    <scope>NUCLEOTIDE SEQUENCE [LARGE SCALE GENOMIC DNA]</scope>
</reference>
<gene>
    <name evidence="1" type="ORF">MLD38_019015</name>
</gene>